<proteinExistence type="inferred from homology"/>
<evidence type="ECO:0000256" key="13">
    <source>
        <dbReference type="SAM" id="MobiDB-lite"/>
    </source>
</evidence>
<keyword evidence="17" id="KW-1185">Reference proteome</keyword>
<dbReference type="GO" id="GO:0005634">
    <property type="term" value="C:nucleus"/>
    <property type="evidence" value="ECO:0007669"/>
    <property type="project" value="UniProtKB-SubCell"/>
</dbReference>
<feature type="domain" description="C2H2-type" evidence="15">
    <location>
        <begin position="419"/>
        <end position="447"/>
    </location>
</feature>
<dbReference type="Pfam" id="PF00178">
    <property type="entry name" value="Ets"/>
    <property type="match status" value="1"/>
</dbReference>
<feature type="domain" description="C2H2-type" evidence="15">
    <location>
        <begin position="477"/>
        <end position="505"/>
    </location>
</feature>
<evidence type="ECO:0000256" key="2">
    <source>
        <dbReference type="ARBA" id="ARBA00005562"/>
    </source>
</evidence>
<name>A0A6H5IPQ2_9HYME</name>
<keyword evidence="8 12" id="KW-0238">DNA-binding</keyword>
<dbReference type="PANTHER" id="PTHR24404:SF114">
    <property type="entry name" value="KLUMPFUSS, ISOFORM B-RELATED"/>
    <property type="match status" value="1"/>
</dbReference>
<protein>
    <recommendedName>
        <fullName evidence="18">Protein krueppel</fullName>
    </recommendedName>
</protein>
<dbReference type="PROSITE" id="PS00028">
    <property type="entry name" value="ZINC_FINGER_C2H2_1"/>
    <property type="match status" value="5"/>
</dbReference>
<dbReference type="SMART" id="SM00355">
    <property type="entry name" value="ZnF_C2H2"/>
    <property type="match status" value="5"/>
</dbReference>
<keyword evidence="4" id="KW-0677">Repeat</keyword>
<dbReference type="InterPro" id="IPR036390">
    <property type="entry name" value="WH_DNA-bd_sf"/>
</dbReference>
<dbReference type="InterPro" id="IPR013087">
    <property type="entry name" value="Znf_C2H2_type"/>
</dbReference>
<dbReference type="GO" id="GO:0000978">
    <property type="term" value="F:RNA polymerase II cis-regulatory region sequence-specific DNA binding"/>
    <property type="evidence" value="ECO:0007669"/>
    <property type="project" value="TreeGrafter"/>
</dbReference>
<evidence type="ECO:0000313" key="17">
    <source>
        <dbReference type="Proteomes" id="UP000479190"/>
    </source>
</evidence>
<feature type="domain" description="C2H2-type" evidence="15">
    <location>
        <begin position="390"/>
        <end position="418"/>
    </location>
</feature>
<dbReference type="Pfam" id="PF00096">
    <property type="entry name" value="zf-C2H2"/>
    <property type="match status" value="3"/>
</dbReference>
<evidence type="ECO:0000256" key="9">
    <source>
        <dbReference type="ARBA" id="ARBA00023163"/>
    </source>
</evidence>
<dbReference type="Pfam" id="PF12874">
    <property type="entry name" value="zf-met"/>
    <property type="match status" value="1"/>
</dbReference>
<dbReference type="PROSITE" id="PS50061">
    <property type="entry name" value="ETS_DOMAIN_3"/>
    <property type="match status" value="1"/>
</dbReference>
<evidence type="ECO:0000256" key="4">
    <source>
        <dbReference type="ARBA" id="ARBA00022737"/>
    </source>
</evidence>
<evidence type="ECO:0000256" key="8">
    <source>
        <dbReference type="ARBA" id="ARBA00023125"/>
    </source>
</evidence>
<dbReference type="AlphaFoldDB" id="A0A6H5IPQ2"/>
<evidence type="ECO:0000256" key="7">
    <source>
        <dbReference type="ARBA" id="ARBA00023015"/>
    </source>
</evidence>
<keyword evidence="5 11" id="KW-0863">Zinc-finger</keyword>
<feature type="region of interest" description="Disordered" evidence="13">
    <location>
        <begin position="83"/>
        <end position="210"/>
    </location>
</feature>
<evidence type="ECO:0000259" key="15">
    <source>
        <dbReference type="PROSITE" id="PS50157"/>
    </source>
</evidence>
<feature type="domain" description="C2H2-type" evidence="15">
    <location>
        <begin position="448"/>
        <end position="476"/>
    </location>
</feature>
<evidence type="ECO:0000256" key="10">
    <source>
        <dbReference type="ARBA" id="ARBA00023242"/>
    </source>
</evidence>
<evidence type="ECO:0000256" key="1">
    <source>
        <dbReference type="ARBA" id="ARBA00004123"/>
    </source>
</evidence>
<keyword evidence="3" id="KW-0479">Metal-binding</keyword>
<dbReference type="FunFam" id="3.30.160.60:FF:000322">
    <property type="entry name" value="GDNF-inducible zinc finger protein 1"/>
    <property type="match status" value="1"/>
</dbReference>
<dbReference type="PROSITE" id="PS50157">
    <property type="entry name" value="ZINC_FINGER_C2H2_2"/>
    <property type="match status" value="5"/>
</dbReference>
<dbReference type="InterPro" id="IPR036236">
    <property type="entry name" value="Znf_C2H2_sf"/>
</dbReference>
<dbReference type="FunFam" id="3.30.160.60:FF:000446">
    <property type="entry name" value="Zinc finger protein"/>
    <property type="match status" value="1"/>
</dbReference>
<dbReference type="SMART" id="SM00413">
    <property type="entry name" value="ETS"/>
    <property type="match status" value="1"/>
</dbReference>
<feature type="domain" description="C2H2-type" evidence="15">
    <location>
        <begin position="506"/>
        <end position="534"/>
    </location>
</feature>
<dbReference type="OrthoDB" id="8922241at2759"/>
<dbReference type="Gene3D" id="3.30.160.60">
    <property type="entry name" value="Classic Zinc Finger"/>
    <property type="match status" value="5"/>
</dbReference>
<comment type="similarity">
    <text evidence="2 12">Belongs to the ETS family.</text>
</comment>
<dbReference type="PRINTS" id="PR00454">
    <property type="entry name" value="ETSDOMAIN"/>
</dbReference>
<dbReference type="InterPro" id="IPR000418">
    <property type="entry name" value="Ets_dom"/>
</dbReference>
<evidence type="ECO:0000256" key="5">
    <source>
        <dbReference type="ARBA" id="ARBA00022771"/>
    </source>
</evidence>
<feature type="compositionally biased region" description="Polar residues" evidence="13">
    <location>
        <begin position="124"/>
        <end position="136"/>
    </location>
</feature>
<dbReference type="SUPFAM" id="SSF46785">
    <property type="entry name" value="Winged helix' DNA-binding domain"/>
    <property type="match status" value="1"/>
</dbReference>
<evidence type="ECO:0000313" key="16">
    <source>
        <dbReference type="EMBL" id="CAB0038764.1"/>
    </source>
</evidence>
<evidence type="ECO:0000256" key="12">
    <source>
        <dbReference type="RuleBase" id="RU004019"/>
    </source>
</evidence>
<dbReference type="FunFam" id="3.30.160.60:FF:000065">
    <property type="entry name" value="B-cell CLL/lymphoma 6, member B"/>
    <property type="match status" value="1"/>
</dbReference>
<dbReference type="Pfam" id="PF13912">
    <property type="entry name" value="zf-C2H2_6"/>
    <property type="match status" value="1"/>
</dbReference>
<dbReference type="EMBL" id="CADCXV010000924">
    <property type="protein sequence ID" value="CAB0038764.1"/>
    <property type="molecule type" value="Genomic_DNA"/>
</dbReference>
<gene>
    <name evidence="16" type="ORF">TBRA_LOCUS10534</name>
</gene>
<organism evidence="16 17">
    <name type="scientific">Trichogramma brassicae</name>
    <dbReference type="NCBI Taxonomy" id="86971"/>
    <lineage>
        <taxon>Eukaryota</taxon>
        <taxon>Metazoa</taxon>
        <taxon>Ecdysozoa</taxon>
        <taxon>Arthropoda</taxon>
        <taxon>Hexapoda</taxon>
        <taxon>Insecta</taxon>
        <taxon>Pterygota</taxon>
        <taxon>Neoptera</taxon>
        <taxon>Endopterygota</taxon>
        <taxon>Hymenoptera</taxon>
        <taxon>Apocrita</taxon>
        <taxon>Proctotrupomorpha</taxon>
        <taxon>Chalcidoidea</taxon>
        <taxon>Trichogrammatidae</taxon>
        <taxon>Trichogramma</taxon>
    </lineage>
</organism>
<evidence type="ECO:0000256" key="3">
    <source>
        <dbReference type="ARBA" id="ARBA00022723"/>
    </source>
</evidence>
<dbReference type="GO" id="GO:0003700">
    <property type="term" value="F:DNA-binding transcription factor activity"/>
    <property type="evidence" value="ECO:0007669"/>
    <property type="project" value="InterPro"/>
</dbReference>
<feature type="compositionally biased region" description="Low complexity" evidence="13">
    <location>
        <begin position="200"/>
        <end position="210"/>
    </location>
</feature>
<comment type="subcellular location">
    <subcellularLocation>
        <location evidence="1 12">Nucleus</location>
    </subcellularLocation>
</comment>
<dbReference type="InterPro" id="IPR036388">
    <property type="entry name" value="WH-like_DNA-bd_sf"/>
</dbReference>
<sequence>MDEYEERLNQLYDELFNQAFRSEDEMRAQLEFQKCINKPKIALDYHFKWDFPIKQEPNEIQKYINNPKRALNNLECDFPIKREANEQENKENKEEINNDFDYHDRYGNKDSSPLSEYDEENQETSELTESVENQEASELIESVENQETSELPEYDKNQETELNGEDPTEPTRNSASDGSRLMDPTDGENEDRPIPATCANSNNNSSNNNSSEAAGIPLWQFFHKLLGNHDLYGNCIRWVDQSKAVFKIEDRNRLARLWGLLKKCPNMDYDKLSSVMDRYCKKKIIRKAMGHKMPVFQFSNRYLHIKDENRLANSWVDSDESHNQLTSEFECEDVKIALAGDSQPLQRSSEFPFETVFVECVPEDDLLEEASSNTDPISTGSAAKKSNNKYTCQACLKSFKSKHSLASHVDAVHLGVKAYECDLCHKSFGWRGDVKKHIDAIHRGLRPHQCPQCPRSFGQKQTLKLHHDAVHRQLRPYKCDQCDRTFGQKKTLVAHRDARHRGFRPYACAECQRSFARKDHLRMHMRSKHAAKNSEKE</sequence>
<dbReference type="Gene3D" id="1.10.10.10">
    <property type="entry name" value="Winged helix-like DNA-binding domain superfamily/Winged helix DNA-binding domain"/>
    <property type="match status" value="1"/>
</dbReference>
<keyword evidence="7" id="KW-0805">Transcription regulation</keyword>
<feature type="compositionally biased region" description="Basic and acidic residues" evidence="13">
    <location>
        <begin position="83"/>
        <end position="108"/>
    </location>
</feature>
<dbReference type="GO" id="GO:0008270">
    <property type="term" value="F:zinc ion binding"/>
    <property type="evidence" value="ECO:0007669"/>
    <property type="project" value="UniProtKB-KW"/>
</dbReference>
<dbReference type="PANTHER" id="PTHR24404">
    <property type="entry name" value="ZINC FINGER PROTEIN"/>
    <property type="match status" value="1"/>
</dbReference>
<evidence type="ECO:0000259" key="14">
    <source>
        <dbReference type="PROSITE" id="PS50061"/>
    </source>
</evidence>
<keyword evidence="9" id="KW-0804">Transcription</keyword>
<dbReference type="Proteomes" id="UP000479190">
    <property type="component" value="Unassembled WGS sequence"/>
</dbReference>
<dbReference type="SUPFAM" id="SSF57667">
    <property type="entry name" value="beta-beta-alpha zinc fingers"/>
    <property type="match status" value="3"/>
</dbReference>
<accession>A0A6H5IPQ2</accession>
<keyword evidence="10 12" id="KW-0539">Nucleus</keyword>
<evidence type="ECO:0000256" key="11">
    <source>
        <dbReference type="PROSITE-ProRule" id="PRU00042"/>
    </source>
</evidence>
<keyword evidence="6" id="KW-0862">Zinc</keyword>
<dbReference type="InterPro" id="IPR050589">
    <property type="entry name" value="Ikaros_C2H2-ZF"/>
</dbReference>
<dbReference type="GO" id="GO:0006357">
    <property type="term" value="P:regulation of transcription by RNA polymerase II"/>
    <property type="evidence" value="ECO:0007669"/>
    <property type="project" value="TreeGrafter"/>
</dbReference>
<feature type="domain" description="ETS" evidence="14">
    <location>
        <begin position="216"/>
        <end position="299"/>
    </location>
</feature>
<evidence type="ECO:0000256" key="6">
    <source>
        <dbReference type="ARBA" id="ARBA00022833"/>
    </source>
</evidence>
<evidence type="ECO:0008006" key="18">
    <source>
        <dbReference type="Google" id="ProtNLM"/>
    </source>
</evidence>
<reference evidence="16 17" key="1">
    <citation type="submission" date="2020-02" db="EMBL/GenBank/DDBJ databases">
        <authorList>
            <person name="Ferguson B K."/>
        </authorList>
    </citation>
    <scope>NUCLEOTIDE SEQUENCE [LARGE SCALE GENOMIC DNA]</scope>
</reference>